<name>A0AA41V783_PAPNU</name>
<gene>
    <name evidence="1" type="ORF">MKW94_027682</name>
</gene>
<keyword evidence="2" id="KW-1185">Reference proteome</keyword>
<comment type="caution">
    <text evidence="1">The sequence shown here is derived from an EMBL/GenBank/DDBJ whole genome shotgun (WGS) entry which is preliminary data.</text>
</comment>
<evidence type="ECO:0000313" key="1">
    <source>
        <dbReference type="EMBL" id="MCL7033336.1"/>
    </source>
</evidence>
<dbReference type="Proteomes" id="UP001177140">
    <property type="component" value="Unassembled WGS sequence"/>
</dbReference>
<accession>A0AA41V783</accession>
<proteinExistence type="predicted"/>
<organism evidence="1 2">
    <name type="scientific">Papaver nudicaule</name>
    <name type="common">Iceland poppy</name>
    <dbReference type="NCBI Taxonomy" id="74823"/>
    <lineage>
        <taxon>Eukaryota</taxon>
        <taxon>Viridiplantae</taxon>
        <taxon>Streptophyta</taxon>
        <taxon>Embryophyta</taxon>
        <taxon>Tracheophyta</taxon>
        <taxon>Spermatophyta</taxon>
        <taxon>Magnoliopsida</taxon>
        <taxon>Ranunculales</taxon>
        <taxon>Papaveraceae</taxon>
        <taxon>Papaveroideae</taxon>
        <taxon>Papaver</taxon>
    </lineage>
</organism>
<evidence type="ECO:0000313" key="2">
    <source>
        <dbReference type="Proteomes" id="UP001177140"/>
    </source>
</evidence>
<protein>
    <submittedName>
        <fullName evidence="1">Uncharacterized protein</fullName>
    </submittedName>
</protein>
<dbReference type="AlphaFoldDB" id="A0AA41V783"/>
<sequence length="99" mass="11137">MIVDYGHDETAIRHVVFFASLLTKSITSPVTGQMLRLLNSIHSQPSEQPDPSQTDILVNEDETATVSEKVHRDIDALKKLLPPPPNTKCYEELLKRLVD</sequence>
<reference evidence="1" key="1">
    <citation type="submission" date="2022-03" db="EMBL/GenBank/DDBJ databases">
        <title>A functionally conserved STORR gene fusion in Papaver species that diverged 16.8 million years ago.</title>
        <authorList>
            <person name="Catania T."/>
        </authorList>
    </citation>
    <scope>NUCLEOTIDE SEQUENCE</scope>
    <source>
        <strain evidence="1">S-191538</strain>
    </source>
</reference>
<dbReference type="EMBL" id="JAJJMA010133461">
    <property type="protein sequence ID" value="MCL7033336.1"/>
    <property type="molecule type" value="Genomic_DNA"/>
</dbReference>